<gene>
    <name evidence="2" type="ORF">DET52_101428</name>
</gene>
<organism evidence="2 3">
    <name type="scientific">Sunxiuqinia elliptica</name>
    <dbReference type="NCBI Taxonomy" id="655355"/>
    <lineage>
        <taxon>Bacteria</taxon>
        <taxon>Pseudomonadati</taxon>
        <taxon>Bacteroidota</taxon>
        <taxon>Bacteroidia</taxon>
        <taxon>Marinilabiliales</taxon>
        <taxon>Prolixibacteraceae</taxon>
        <taxon>Sunxiuqinia</taxon>
    </lineage>
</organism>
<feature type="chain" id="PRO_5020704912" description="SIMPL domain-containing protein" evidence="1">
    <location>
        <begin position="20"/>
        <end position="238"/>
    </location>
</feature>
<dbReference type="Pfam" id="PF04402">
    <property type="entry name" value="SIMPL"/>
    <property type="match status" value="1"/>
</dbReference>
<evidence type="ECO:0000313" key="2">
    <source>
        <dbReference type="EMBL" id="TDO05072.1"/>
    </source>
</evidence>
<dbReference type="AlphaFoldDB" id="A0A4R6H9Q1"/>
<comment type="caution">
    <text evidence="2">The sequence shown here is derived from an EMBL/GenBank/DDBJ whole genome shotgun (WGS) entry which is preliminary data.</text>
</comment>
<name>A0A4R6H9Q1_9BACT</name>
<evidence type="ECO:0008006" key="4">
    <source>
        <dbReference type="Google" id="ProtNLM"/>
    </source>
</evidence>
<accession>A0A4R6H9Q1</accession>
<dbReference type="InterPro" id="IPR007497">
    <property type="entry name" value="SIMPL/DUF541"/>
</dbReference>
<sequence>MIKTIIVNVLLLLSVSVFSQVKNNQLKIQGEAVLYETPEILIVNIPIHTKDSVYEECSNRLICTYDKLKRALSEKGIKEELIRTDRFNIQENYTWTSNQRKFDGYVGNLNVTIELEYTVKTLNTIINVLNKDSFNFGYNLNFKLSEIQKSTLLEKVIDLAIKDATNKARIIANSLNVKLSEIKEVNFGYTSTRYDLLIVENDMELEVLDSEVGGNKLSLNPQQLSIRKSIGVVWLIEQ</sequence>
<reference evidence="2 3" key="1">
    <citation type="submission" date="2019-03" db="EMBL/GenBank/DDBJ databases">
        <title>Freshwater and sediment microbial communities from various areas in North America, analyzing microbe dynamics in response to fracking.</title>
        <authorList>
            <person name="Lamendella R."/>
        </authorList>
    </citation>
    <scope>NUCLEOTIDE SEQUENCE [LARGE SCALE GENOMIC DNA]</scope>
    <source>
        <strain evidence="2 3">114D</strain>
    </source>
</reference>
<dbReference type="Gene3D" id="3.30.110.170">
    <property type="entry name" value="Protein of unknown function (DUF541), domain 1"/>
    <property type="match status" value="1"/>
</dbReference>
<evidence type="ECO:0000313" key="3">
    <source>
        <dbReference type="Proteomes" id="UP000294848"/>
    </source>
</evidence>
<dbReference type="Proteomes" id="UP000294848">
    <property type="component" value="Unassembled WGS sequence"/>
</dbReference>
<evidence type="ECO:0000256" key="1">
    <source>
        <dbReference type="SAM" id="SignalP"/>
    </source>
</evidence>
<dbReference type="EMBL" id="SNWI01000001">
    <property type="protein sequence ID" value="TDO05072.1"/>
    <property type="molecule type" value="Genomic_DNA"/>
</dbReference>
<dbReference type="PANTHER" id="PTHR34387:SF2">
    <property type="entry name" value="SLR1258 PROTEIN"/>
    <property type="match status" value="1"/>
</dbReference>
<feature type="signal peptide" evidence="1">
    <location>
        <begin position="1"/>
        <end position="19"/>
    </location>
</feature>
<dbReference type="Gene3D" id="3.30.70.2970">
    <property type="entry name" value="Protein of unknown function (DUF541), domain 2"/>
    <property type="match status" value="1"/>
</dbReference>
<protein>
    <recommendedName>
        <fullName evidence="4">SIMPL domain-containing protein</fullName>
    </recommendedName>
</protein>
<keyword evidence="1" id="KW-0732">Signal</keyword>
<dbReference type="RefSeq" id="WP_166642791.1">
    <property type="nucleotide sequence ID" value="NZ_SNWI01000001.1"/>
</dbReference>
<dbReference type="InterPro" id="IPR052022">
    <property type="entry name" value="26kDa_periplasmic_antigen"/>
</dbReference>
<dbReference type="PANTHER" id="PTHR34387">
    <property type="entry name" value="SLR1258 PROTEIN"/>
    <property type="match status" value="1"/>
</dbReference>
<dbReference type="GO" id="GO:0006974">
    <property type="term" value="P:DNA damage response"/>
    <property type="evidence" value="ECO:0007669"/>
    <property type="project" value="TreeGrafter"/>
</dbReference>
<proteinExistence type="predicted"/>